<keyword evidence="4" id="KW-1185">Reference proteome</keyword>
<keyword evidence="1" id="KW-0732">Signal</keyword>
<accession>A0ABW3IHY5</accession>
<dbReference type="RefSeq" id="WP_380739172.1">
    <property type="nucleotide sequence ID" value="NZ_JBHTJP010000035.1"/>
</dbReference>
<name>A0ABW3IHY5_9FLAO</name>
<reference evidence="4" key="1">
    <citation type="journal article" date="2019" name="Int. J. Syst. Evol. Microbiol.">
        <title>The Global Catalogue of Microorganisms (GCM) 10K type strain sequencing project: providing services to taxonomists for standard genome sequencing and annotation.</title>
        <authorList>
            <consortium name="The Broad Institute Genomics Platform"/>
            <consortium name="The Broad Institute Genome Sequencing Center for Infectious Disease"/>
            <person name="Wu L."/>
            <person name="Ma J."/>
        </authorList>
    </citation>
    <scope>NUCLEOTIDE SEQUENCE [LARGE SCALE GENOMIC DNA]</scope>
    <source>
        <strain evidence="4">CCUG 60898</strain>
    </source>
</reference>
<dbReference type="CDD" id="cd11524">
    <property type="entry name" value="SYLF"/>
    <property type="match status" value="1"/>
</dbReference>
<organism evidence="3 4">
    <name type="scientific">Salinimicrobium gaetbulicola</name>
    <dbReference type="NCBI Taxonomy" id="999702"/>
    <lineage>
        <taxon>Bacteria</taxon>
        <taxon>Pseudomonadati</taxon>
        <taxon>Bacteroidota</taxon>
        <taxon>Flavobacteriia</taxon>
        <taxon>Flavobacteriales</taxon>
        <taxon>Flavobacteriaceae</taxon>
        <taxon>Salinimicrobium</taxon>
    </lineage>
</organism>
<sequence length="197" mass="21881">MKHYMKFLTRIIPIIFLFSALPLMAQDHDKKDKKKDKEEVVDQNERQRLIKDSKRAKKAFIDEDSRIQEHLNNAVGYAIFPNVGKGAWILGGAAGNGVVFENGQVVGFSELRQVDVGFQFGGQAFRELIIFRTQSALDKFKKGNFSFEGSASAVVWDKGKGESIQFKDGIGVALMPKAGAMVGISIGGQEFDYRDAD</sequence>
<gene>
    <name evidence="3" type="ORF">ACFQ1G_10050</name>
</gene>
<evidence type="ECO:0000256" key="1">
    <source>
        <dbReference type="SAM" id="SignalP"/>
    </source>
</evidence>
<feature type="signal peptide" evidence="1">
    <location>
        <begin position="1"/>
        <end position="25"/>
    </location>
</feature>
<feature type="domain" description="Ysc84 actin-binding" evidence="2">
    <location>
        <begin position="113"/>
        <end position="194"/>
    </location>
</feature>
<protein>
    <submittedName>
        <fullName evidence="3">YSC84-related protein</fullName>
    </submittedName>
</protein>
<dbReference type="Proteomes" id="UP001597100">
    <property type="component" value="Unassembled WGS sequence"/>
</dbReference>
<evidence type="ECO:0000313" key="4">
    <source>
        <dbReference type="Proteomes" id="UP001597100"/>
    </source>
</evidence>
<comment type="caution">
    <text evidence="3">The sequence shown here is derived from an EMBL/GenBank/DDBJ whole genome shotgun (WGS) entry which is preliminary data.</text>
</comment>
<evidence type="ECO:0000313" key="3">
    <source>
        <dbReference type="EMBL" id="MFD0977135.1"/>
    </source>
</evidence>
<dbReference type="Pfam" id="PF04366">
    <property type="entry name" value="Ysc84"/>
    <property type="match status" value="1"/>
</dbReference>
<dbReference type="EMBL" id="JBHTJP010000035">
    <property type="protein sequence ID" value="MFD0977135.1"/>
    <property type="molecule type" value="Genomic_DNA"/>
</dbReference>
<evidence type="ECO:0000259" key="2">
    <source>
        <dbReference type="Pfam" id="PF04366"/>
    </source>
</evidence>
<feature type="chain" id="PRO_5046675682" evidence="1">
    <location>
        <begin position="26"/>
        <end position="197"/>
    </location>
</feature>
<dbReference type="InterPro" id="IPR007461">
    <property type="entry name" value="Ysc84_actin-binding"/>
</dbReference>
<proteinExistence type="predicted"/>